<proteinExistence type="predicted"/>
<dbReference type="PANTHER" id="PTHR34982:SF1">
    <property type="entry name" value="FLAGELLAR ASSEMBLY PROTEIN FLIH"/>
    <property type="match status" value="1"/>
</dbReference>
<dbReference type="RefSeq" id="WP_064788879.1">
    <property type="nucleotide sequence ID" value="NZ_CP031555.1"/>
</dbReference>
<reference evidence="5 6" key="1">
    <citation type="submission" date="2018-08" db="EMBL/GenBank/DDBJ databases">
        <title>Complete genome sequence of type strain Thalassospira indica MCCC 1A01103T, isolated from isolated from deep seawater of the Indian Ocean.</title>
        <authorList>
            <person name="Liu Y."/>
        </authorList>
    </citation>
    <scope>NUCLEOTIDE SEQUENCE [LARGE SCALE GENOMIC DNA]</scope>
    <source>
        <strain evidence="5 6">PB8BT</strain>
    </source>
</reference>
<evidence type="ECO:0000313" key="6">
    <source>
        <dbReference type="Proteomes" id="UP000256971"/>
    </source>
</evidence>
<protein>
    <recommendedName>
        <fullName evidence="7">Flagellar assembly protein FliH/Type III secretion system HrpE domain-containing protein</fullName>
    </recommendedName>
</protein>
<feature type="region of interest" description="Disordered" evidence="4">
    <location>
        <begin position="22"/>
        <end position="62"/>
    </location>
</feature>
<feature type="compositionally biased region" description="Basic and acidic residues" evidence="4">
    <location>
        <begin position="23"/>
        <end position="34"/>
    </location>
</feature>
<evidence type="ECO:0000313" key="5">
    <source>
        <dbReference type="EMBL" id="AXO15844.1"/>
    </source>
</evidence>
<accession>A0ABM6Y1M0</accession>
<evidence type="ECO:0000256" key="1">
    <source>
        <dbReference type="ARBA" id="ARBA00022448"/>
    </source>
</evidence>
<keyword evidence="2" id="KW-0653">Protein transport</keyword>
<feature type="region of interest" description="Disordered" evidence="4">
    <location>
        <begin position="265"/>
        <end position="418"/>
    </location>
</feature>
<gene>
    <name evidence="5" type="ORF">DY252_17665</name>
</gene>
<evidence type="ECO:0000256" key="2">
    <source>
        <dbReference type="ARBA" id="ARBA00022927"/>
    </source>
</evidence>
<dbReference type="PANTHER" id="PTHR34982">
    <property type="entry name" value="YOP PROTEINS TRANSLOCATION PROTEIN L"/>
    <property type="match status" value="1"/>
</dbReference>
<keyword evidence="6" id="KW-1185">Reference proteome</keyword>
<sequence>MTAIEKFTFSLSFDDADNVIRSAGKEDEHYELGTKKKKKKEEEAPPPPPPVYTEEQGAQMVADAEKRGHEQGFAEGHKQGFDEAHQQIMASLEKAVGDVESEIAEKLAQIDEQQKRANAKINEDAIHVALGVIRKLAPAWSKQYQMTEIEDIVRQCLANLFEAPKVMIKVNPELETEVGAAAQRIADSRGFSGKVVVVGEPDVAMGDCQVSWGDGTAVRDSARIWSEINAIIDNALTLHANDHDLPESDMGDPEIQESRLAPEVKVPAQPSAPVQSTEPAPDQVETVNQVTPEMPSAEEPAESGSDTQEGDGTAARNMQTLQEDTKAESATTDGAMHGPETDTTPSPQPTPEPNITDQAENKPEPQKDQTTATAQGPAQPGNSGPETEQTAAQEDPTTTADKTAAVKQPTKDAGDENG</sequence>
<name>A0ABM6Y1M0_9PROT</name>
<feature type="compositionally biased region" description="Polar residues" evidence="4">
    <location>
        <begin position="368"/>
        <end position="401"/>
    </location>
</feature>
<feature type="coiled-coil region" evidence="3">
    <location>
        <begin position="89"/>
        <end position="123"/>
    </location>
</feature>
<dbReference type="Proteomes" id="UP000256971">
    <property type="component" value="Chromosome"/>
</dbReference>
<evidence type="ECO:0000256" key="3">
    <source>
        <dbReference type="SAM" id="Coils"/>
    </source>
</evidence>
<organism evidence="5 6">
    <name type="scientific">Thalassospira indica</name>
    <dbReference type="NCBI Taxonomy" id="1891279"/>
    <lineage>
        <taxon>Bacteria</taxon>
        <taxon>Pseudomonadati</taxon>
        <taxon>Pseudomonadota</taxon>
        <taxon>Alphaproteobacteria</taxon>
        <taxon>Rhodospirillales</taxon>
        <taxon>Thalassospiraceae</taxon>
        <taxon>Thalassospira</taxon>
    </lineage>
</organism>
<evidence type="ECO:0000256" key="4">
    <source>
        <dbReference type="SAM" id="MobiDB-lite"/>
    </source>
</evidence>
<keyword evidence="3" id="KW-0175">Coiled coil</keyword>
<keyword evidence="1" id="KW-0813">Transport</keyword>
<evidence type="ECO:0008006" key="7">
    <source>
        <dbReference type="Google" id="ProtNLM"/>
    </source>
</evidence>
<feature type="compositionally biased region" description="Polar residues" evidence="4">
    <location>
        <begin position="316"/>
        <end position="332"/>
    </location>
</feature>
<feature type="compositionally biased region" description="Basic and acidic residues" evidence="4">
    <location>
        <begin position="409"/>
        <end position="418"/>
    </location>
</feature>
<dbReference type="InterPro" id="IPR051472">
    <property type="entry name" value="T3SS_Stator/FliH"/>
</dbReference>
<dbReference type="EMBL" id="CP031555">
    <property type="protein sequence ID" value="AXO15844.1"/>
    <property type="molecule type" value="Genomic_DNA"/>
</dbReference>